<dbReference type="InterPro" id="IPR047903">
    <property type="entry name" value="NDxxF_lipo"/>
</dbReference>
<dbReference type="PROSITE" id="PS51257">
    <property type="entry name" value="PROKAR_LIPOPROTEIN"/>
    <property type="match status" value="1"/>
</dbReference>
<dbReference type="OrthoDB" id="2412973at2"/>
<organism evidence="2 3">
    <name type="scientific">Virgibacillus pantothenticus</name>
    <dbReference type="NCBI Taxonomy" id="1473"/>
    <lineage>
        <taxon>Bacteria</taxon>
        <taxon>Bacillati</taxon>
        <taxon>Bacillota</taxon>
        <taxon>Bacilli</taxon>
        <taxon>Bacillales</taxon>
        <taxon>Bacillaceae</taxon>
        <taxon>Virgibacillus</taxon>
    </lineage>
</organism>
<dbReference type="AlphaFoldDB" id="A0A0L0QVP8"/>
<proteinExistence type="predicted"/>
<name>A0A0L0QVP8_VIRPA</name>
<dbReference type="Pfam" id="PF08139">
    <property type="entry name" value="LPAM_1"/>
    <property type="match status" value="1"/>
</dbReference>
<evidence type="ECO:0000313" key="3">
    <source>
        <dbReference type="Proteomes" id="UP000036780"/>
    </source>
</evidence>
<evidence type="ECO:0000256" key="1">
    <source>
        <dbReference type="ARBA" id="ARBA00022729"/>
    </source>
</evidence>
<evidence type="ECO:0008006" key="4">
    <source>
        <dbReference type="Google" id="ProtNLM"/>
    </source>
</evidence>
<reference evidence="3" key="1">
    <citation type="submission" date="2015-07" db="EMBL/GenBank/DDBJ databases">
        <title>Fjat-10053 dsm26.</title>
        <authorList>
            <person name="Liu B."/>
            <person name="Wang J."/>
            <person name="Zhu Y."/>
            <person name="Liu G."/>
            <person name="Chen Q."/>
            <person name="Chen Z."/>
            <person name="Lan J."/>
            <person name="Che J."/>
            <person name="Ge C."/>
            <person name="Shi H."/>
            <person name="Pan Z."/>
            <person name="Liu X."/>
        </authorList>
    </citation>
    <scope>NUCLEOTIDE SEQUENCE [LARGE SCALE GENOMIC DNA]</scope>
    <source>
        <strain evidence="3">DSM 26</strain>
    </source>
</reference>
<dbReference type="GeneID" id="66868974"/>
<dbReference type="NCBIfam" id="NF033193">
    <property type="entry name" value="lipo_NDxxF"/>
    <property type="match status" value="1"/>
</dbReference>
<evidence type="ECO:0000313" key="2">
    <source>
        <dbReference type="EMBL" id="KNE22636.1"/>
    </source>
</evidence>
<comment type="caution">
    <text evidence="2">The sequence shown here is derived from an EMBL/GenBank/DDBJ whole genome shotgun (WGS) entry which is preliminary data.</text>
</comment>
<accession>A0A0L0QVP8</accession>
<keyword evidence="1" id="KW-0732">Signal</keyword>
<dbReference type="RefSeq" id="WP_050349594.1">
    <property type="nucleotide sequence ID" value="NZ_BOSN01000011.1"/>
</dbReference>
<dbReference type="InterPro" id="IPR012640">
    <property type="entry name" value="Membr_lipoprot_lipid_attach_CS"/>
</dbReference>
<protein>
    <recommendedName>
        <fullName evidence="4">NDxxF motif lipoprotein</fullName>
    </recommendedName>
</protein>
<keyword evidence="3" id="KW-1185">Reference proteome</keyword>
<dbReference type="Proteomes" id="UP000036780">
    <property type="component" value="Unassembled WGS sequence"/>
</dbReference>
<sequence length="203" mass="23564">MKRIFYSFLIVLLLSACSPEEDIDVSEEDGTPLIKDVKIPNTIFTSEKNNRVIDEEEMKQSIKVYLDSSEELDNASYPFEEFLWDEDQELHKSELDKLNRINKLVKENDENFSNYISNNTLPEGYQEESERISRYITASNEFIHELNETIDNIVDEASDGSFPDIDMKSIKDKTRVVNGREQGKIEEFLDKENIDTKAFGRGD</sequence>
<dbReference type="EMBL" id="LGTO01000001">
    <property type="protein sequence ID" value="KNE22636.1"/>
    <property type="molecule type" value="Genomic_DNA"/>
</dbReference>
<dbReference type="PATRIC" id="fig|1473.5.peg.113"/>
<gene>
    <name evidence="2" type="ORF">AFK71_00305</name>
</gene>